<feature type="region of interest" description="Disordered" evidence="1">
    <location>
        <begin position="220"/>
        <end position="256"/>
    </location>
</feature>
<feature type="region of interest" description="Disordered" evidence="1">
    <location>
        <begin position="294"/>
        <end position="342"/>
    </location>
</feature>
<sequence>MSCGGVLGDAGGGGAATATGTASGDAAHGGGSVPAVGGCNHGDGGVVLQPTHNISAFALSQQACRQAPLMTPFVQAQLQMPGNMAAYPGLMEAAAAAVFAGGAIAGGGGGMAASILPAPDGGHSAAAPDGGGATSSIQFPAAANAAGLTRLHPERFVPATVVPQYSFQANGFAGTAITGGLPLVPFLSCYGSDTGNLCLPKHFQTAAAAAIDGAGGNMADPQPDAMLLSVSPPRQSVRSGTTERTQAPAAAPSLQPPYGGRSLFFSESYGGAAGGPASAAAAVSLPLPPKLPGMDLSQAHSVTSPLASPGTSPRSQLPPPLPLQLAVPPPPPPPVAAARTSAPSAGGLASALRAADTAATGLAAPPSHHIQPIAAAVVAGPIGTYGGRLGLLQLASGNEADALQHGLRPHNESLQPRPQPPSQLQQPPPLPQEQPQPPQQLRLPRPFASNDNGADIAGTSGASSGASGGGNFDEGGFGGNGSTVNSLQKKARVALSHPMPLRGILPYSVGTAFKVEDNVGGACVGRQVAGRTMDN</sequence>
<feature type="region of interest" description="Disordered" evidence="1">
    <location>
        <begin position="409"/>
        <end position="474"/>
    </location>
</feature>
<dbReference type="EMBL" id="BNCQ01000021">
    <property type="protein sequence ID" value="GIM06277.1"/>
    <property type="molecule type" value="Genomic_DNA"/>
</dbReference>
<feature type="compositionally biased region" description="Polar residues" evidence="1">
    <location>
        <begin position="232"/>
        <end position="245"/>
    </location>
</feature>
<dbReference type="Proteomes" id="UP000722791">
    <property type="component" value="Unassembled WGS sequence"/>
</dbReference>
<feature type="compositionally biased region" description="Low complexity" evidence="1">
    <location>
        <begin position="246"/>
        <end position="256"/>
    </location>
</feature>
<feature type="compositionally biased region" description="Polar residues" evidence="1">
    <location>
        <begin position="298"/>
        <end position="310"/>
    </location>
</feature>
<gene>
    <name evidence="2" type="ORF">Vretimale_10624</name>
</gene>
<proteinExistence type="predicted"/>
<feature type="compositionally biased region" description="Pro residues" evidence="1">
    <location>
        <begin position="316"/>
        <end position="335"/>
    </location>
</feature>
<dbReference type="AlphaFoldDB" id="A0A8J4GFP2"/>
<evidence type="ECO:0000313" key="3">
    <source>
        <dbReference type="Proteomes" id="UP000722791"/>
    </source>
</evidence>
<comment type="caution">
    <text evidence="2">The sequence shown here is derived from an EMBL/GenBank/DDBJ whole genome shotgun (WGS) entry which is preliminary data.</text>
</comment>
<protein>
    <submittedName>
        <fullName evidence="2">Uncharacterized protein</fullName>
    </submittedName>
</protein>
<evidence type="ECO:0000313" key="2">
    <source>
        <dbReference type="EMBL" id="GIM06277.1"/>
    </source>
</evidence>
<reference evidence="2" key="1">
    <citation type="journal article" date="2021" name="Proc. Natl. Acad. Sci. U.S.A.">
        <title>Three genomes in the algal genus Volvox reveal the fate of a haploid sex-determining region after a transition to homothallism.</title>
        <authorList>
            <person name="Yamamoto K."/>
            <person name="Hamaji T."/>
            <person name="Kawai-Toyooka H."/>
            <person name="Matsuzaki R."/>
            <person name="Takahashi F."/>
            <person name="Nishimura Y."/>
            <person name="Kawachi M."/>
            <person name="Noguchi H."/>
            <person name="Minakuchi Y."/>
            <person name="Umen J.G."/>
            <person name="Toyoda A."/>
            <person name="Nozaki H."/>
        </authorList>
    </citation>
    <scope>NUCLEOTIDE SEQUENCE</scope>
    <source>
        <strain evidence="2">NIES-3785</strain>
    </source>
</reference>
<name>A0A8J4GFP2_9CHLO</name>
<organism evidence="2 3">
    <name type="scientific">Volvox reticuliferus</name>
    <dbReference type="NCBI Taxonomy" id="1737510"/>
    <lineage>
        <taxon>Eukaryota</taxon>
        <taxon>Viridiplantae</taxon>
        <taxon>Chlorophyta</taxon>
        <taxon>core chlorophytes</taxon>
        <taxon>Chlorophyceae</taxon>
        <taxon>CS clade</taxon>
        <taxon>Chlamydomonadales</taxon>
        <taxon>Volvocaceae</taxon>
        <taxon>Volvox</taxon>
    </lineage>
</organism>
<evidence type="ECO:0000256" key="1">
    <source>
        <dbReference type="SAM" id="MobiDB-lite"/>
    </source>
</evidence>
<feature type="compositionally biased region" description="Low complexity" evidence="1">
    <location>
        <begin position="453"/>
        <end position="465"/>
    </location>
</feature>
<feature type="compositionally biased region" description="Pro residues" evidence="1">
    <location>
        <begin position="417"/>
        <end position="438"/>
    </location>
</feature>
<accession>A0A8J4GFP2</accession>